<evidence type="ECO:0000256" key="1">
    <source>
        <dbReference type="SAM" id="Phobius"/>
    </source>
</evidence>
<dbReference type="Proteomes" id="UP000466535">
    <property type="component" value="Unassembled WGS sequence"/>
</dbReference>
<keyword evidence="1" id="KW-0812">Transmembrane</keyword>
<feature type="transmembrane region" description="Helical" evidence="1">
    <location>
        <begin position="72"/>
        <end position="92"/>
    </location>
</feature>
<gene>
    <name evidence="2" type="ORF">GRX03_02850</name>
</gene>
<dbReference type="Pfam" id="PF24287">
    <property type="entry name" value="DUF7475"/>
    <property type="match status" value="1"/>
</dbReference>
<proteinExistence type="predicted"/>
<keyword evidence="1" id="KW-1133">Transmembrane helix</keyword>
<feature type="transmembrane region" description="Helical" evidence="1">
    <location>
        <begin position="104"/>
        <end position="127"/>
    </location>
</feature>
<organism evidence="2 3">
    <name type="scientific">Halovenus carboxidivorans</name>
    <dbReference type="NCBI Taxonomy" id="2692199"/>
    <lineage>
        <taxon>Archaea</taxon>
        <taxon>Methanobacteriati</taxon>
        <taxon>Methanobacteriota</taxon>
        <taxon>Stenosarchaea group</taxon>
        <taxon>Halobacteria</taxon>
        <taxon>Halobacteriales</taxon>
        <taxon>Haloarculaceae</taxon>
        <taxon>Halovenus</taxon>
    </lineage>
</organism>
<feature type="transmembrane region" description="Helical" evidence="1">
    <location>
        <begin position="46"/>
        <end position="66"/>
    </location>
</feature>
<dbReference type="OrthoDB" id="271681at2157"/>
<evidence type="ECO:0000313" key="3">
    <source>
        <dbReference type="Proteomes" id="UP000466535"/>
    </source>
</evidence>
<accession>A0A6B0SZY0</accession>
<comment type="caution">
    <text evidence="2">The sequence shown here is derived from an EMBL/GenBank/DDBJ whole genome shotgun (WGS) entry which is preliminary data.</text>
</comment>
<sequence length="130" mass="13671">MSTTKQQGLSLHVGSLGVLHWVGIVAALASAAIHFLLGVRFLPTGLGISFILAGFGFVGAVALVLLDIRRRVVYALGLPFTLGQIVLWYLVNFTGGSKSFPGDIGTLGAIDKIAQLALVVVLIALLWDES</sequence>
<keyword evidence="1" id="KW-0472">Membrane</keyword>
<evidence type="ECO:0000313" key="2">
    <source>
        <dbReference type="EMBL" id="MXR50547.1"/>
    </source>
</evidence>
<dbReference type="AlphaFoldDB" id="A0A6B0SZY0"/>
<keyword evidence="3" id="KW-1185">Reference proteome</keyword>
<name>A0A6B0SZY0_9EURY</name>
<dbReference type="EMBL" id="WUUT01000001">
    <property type="protein sequence ID" value="MXR50547.1"/>
    <property type="molecule type" value="Genomic_DNA"/>
</dbReference>
<dbReference type="InterPro" id="IPR055898">
    <property type="entry name" value="DUF7475"/>
</dbReference>
<reference evidence="2 3" key="1">
    <citation type="submission" date="2019-12" db="EMBL/GenBank/DDBJ databases">
        <title>Isolation and characterization of three novel carbon monoxide-oxidizing members of Halobacteria from salione crusts and soils.</title>
        <authorList>
            <person name="Myers M.R."/>
            <person name="King G.M."/>
        </authorList>
    </citation>
    <scope>NUCLEOTIDE SEQUENCE [LARGE SCALE GENOMIC DNA]</scope>
    <source>
        <strain evidence="2 3">WSH3</strain>
    </source>
</reference>
<dbReference type="RefSeq" id="WP_159762668.1">
    <property type="nucleotide sequence ID" value="NZ_WUUT01000001.1"/>
</dbReference>
<protein>
    <submittedName>
        <fullName evidence="2">Uncharacterized protein</fullName>
    </submittedName>
</protein>
<feature type="transmembrane region" description="Helical" evidence="1">
    <location>
        <begin position="18"/>
        <end position="39"/>
    </location>
</feature>